<dbReference type="Proteomes" id="UP000092819">
    <property type="component" value="Unassembled WGS sequence"/>
</dbReference>
<dbReference type="AlphaFoldDB" id="A0A1C3JC69"/>
<dbReference type="Pfam" id="PF09722">
    <property type="entry name" value="Xre_MbcA_ParS_C"/>
    <property type="match status" value="1"/>
</dbReference>
<protein>
    <recommendedName>
        <fullName evidence="1">Antitoxin Xre/MbcA/ParS-like toxin-binding domain-containing protein</fullName>
    </recommendedName>
</protein>
<evidence type="ECO:0000259" key="1">
    <source>
        <dbReference type="Pfam" id="PF09722"/>
    </source>
</evidence>
<dbReference type="InterPro" id="IPR024467">
    <property type="entry name" value="Xre/MbcA/ParS-like_toxin-bd"/>
</dbReference>
<sequence length="77" mass="8892">MSQQLLYLKNLKPDHTNKSEVAVIKEAESIFSSLDKALRWMTKPKKQFSGMTPLDMIQRGQRDQVSQLLTKINQGSW</sequence>
<gene>
    <name evidence="2" type="ORF">VCE7224_01473</name>
</gene>
<organism evidence="2 3">
    <name type="scientific">Vibrio celticus</name>
    <dbReference type="NCBI Taxonomy" id="446372"/>
    <lineage>
        <taxon>Bacteria</taxon>
        <taxon>Pseudomonadati</taxon>
        <taxon>Pseudomonadota</taxon>
        <taxon>Gammaproteobacteria</taxon>
        <taxon>Vibrionales</taxon>
        <taxon>Vibrionaceae</taxon>
        <taxon>Vibrio</taxon>
    </lineage>
</organism>
<accession>A0A1C3JC69</accession>
<proteinExistence type="predicted"/>
<dbReference type="EMBL" id="FLQZ01000031">
    <property type="protein sequence ID" value="SBT12730.1"/>
    <property type="molecule type" value="Genomic_DNA"/>
</dbReference>
<reference evidence="3" key="1">
    <citation type="submission" date="2016-06" db="EMBL/GenBank/DDBJ databases">
        <authorList>
            <person name="Rodrigo-Torres L."/>
            <person name="Arahal D.R."/>
        </authorList>
    </citation>
    <scope>NUCLEOTIDE SEQUENCE [LARGE SCALE GENOMIC DNA]</scope>
    <source>
        <strain evidence="3">CECT 7224</strain>
    </source>
</reference>
<evidence type="ECO:0000313" key="3">
    <source>
        <dbReference type="Proteomes" id="UP000092819"/>
    </source>
</evidence>
<feature type="domain" description="Antitoxin Xre/MbcA/ParS-like toxin-binding" evidence="1">
    <location>
        <begin position="27"/>
        <end position="75"/>
    </location>
</feature>
<dbReference type="RefSeq" id="WP_065676045.1">
    <property type="nucleotide sequence ID" value="NZ_AP025464.1"/>
</dbReference>
<evidence type="ECO:0000313" key="2">
    <source>
        <dbReference type="EMBL" id="SBT12730.1"/>
    </source>
</evidence>
<name>A0A1C3JC69_9VIBR</name>
<keyword evidence="3" id="KW-1185">Reference proteome</keyword>